<comment type="catalytic activity">
    <reaction evidence="13">
        <text>an alpha-Kdo-(2-&gt;4)-alpha-Kdo-(2-&gt;6)-lipid A + ADP-L-glycero-beta-D-manno-heptose = an L-alpha-D-Hep-(1-&gt;5)-[alpha-Kdo-(2-&gt;4)]-alpha-Kdo-(2-&gt;6)-lipid A + ADP + H(+)</text>
        <dbReference type="Rhea" id="RHEA:74067"/>
        <dbReference type="ChEBI" id="CHEBI:15378"/>
        <dbReference type="ChEBI" id="CHEBI:61506"/>
        <dbReference type="ChEBI" id="CHEBI:176431"/>
        <dbReference type="ChEBI" id="CHEBI:193068"/>
        <dbReference type="ChEBI" id="CHEBI:456216"/>
        <dbReference type="EC" id="2.4.99.23"/>
    </reaction>
</comment>
<protein>
    <recommendedName>
        <fullName evidence="11">Lipopolysaccharide heptosyltransferase 1</fullName>
        <ecNumber evidence="10">2.4.99.23</ecNumber>
    </recommendedName>
    <alternativeName>
        <fullName evidence="12">ADP-heptose:lipopolysaccharide heptosyltransferase I</fullName>
    </alternativeName>
</protein>
<dbReference type="InterPro" id="IPR011908">
    <property type="entry name" value="LipoPS_heptosylTferase-I"/>
</dbReference>
<accession>A0ABU6K1Q1</accession>
<evidence type="ECO:0000256" key="13">
    <source>
        <dbReference type="ARBA" id="ARBA00049201"/>
    </source>
</evidence>
<dbReference type="Pfam" id="PF01075">
    <property type="entry name" value="Glyco_transf_9"/>
    <property type="match status" value="1"/>
</dbReference>
<evidence type="ECO:0000256" key="6">
    <source>
        <dbReference type="ARBA" id="ARBA00022679"/>
    </source>
</evidence>
<comment type="caution">
    <text evidence="14">The sequence shown here is derived from an EMBL/GenBank/DDBJ whole genome shotgun (WGS) entry which is preliminary data.</text>
</comment>
<comment type="subcellular location">
    <subcellularLocation>
        <location evidence="1">Cell inner membrane</location>
        <topology evidence="1">Peripheral membrane protein</topology>
        <orientation evidence="1">Cytoplasmic side</orientation>
    </subcellularLocation>
</comment>
<evidence type="ECO:0000256" key="2">
    <source>
        <dbReference type="ARBA" id="ARBA00004713"/>
    </source>
</evidence>
<reference evidence="14 15" key="1">
    <citation type="submission" date="2024-01" db="EMBL/GenBank/DDBJ databases">
        <title>Uliginosibacterium soil sp. nov.</title>
        <authorList>
            <person name="Lv Y."/>
        </authorList>
    </citation>
    <scope>NUCLEOTIDE SEQUENCE [LARGE SCALE GENOMIC DNA]</scope>
    <source>
        <strain evidence="14 15">H3</strain>
    </source>
</reference>
<dbReference type="InterPro" id="IPR002201">
    <property type="entry name" value="Glyco_trans_9"/>
</dbReference>
<proteinExistence type="inferred from homology"/>
<sequence>MRSVLLVKTSSMGDVIHNLPVVSDLRRIWPQATIDWVVEESFAEIPRLHPEVHKVIPVAIRRWRKQLGQAATWREMRSASAVLRENYYDFIIDTQGLAKSALISRVAQGLRCGYAREVAREPLAALAYDCHYVIPRNAHAVERNRWLAAAACEYAQDLPLRYGIHAPDALPAWATAGLQDSPFAVLLTATSRDDKLWPEAHWIALGHALREQGLSCVLPAGNPAERTRAERIAAAIPHALVAPPSRLTELASLMQAAQAVVGVDTGLSHLAAALDRPIVAIAVSTDPALTGVHGGPRTMNLGGIGQIPEPAAVMHALAPHLAARARQQA</sequence>
<evidence type="ECO:0000256" key="11">
    <source>
        <dbReference type="ARBA" id="ARBA00044190"/>
    </source>
</evidence>
<evidence type="ECO:0000256" key="5">
    <source>
        <dbReference type="ARBA" id="ARBA00022676"/>
    </source>
</evidence>
<dbReference type="InterPro" id="IPR051199">
    <property type="entry name" value="LPS_LOS_Heptosyltrfase"/>
</dbReference>
<comment type="similarity">
    <text evidence="9">Belongs to the glycosyltransferase 9 family.</text>
</comment>
<organism evidence="14 15">
    <name type="scientific">Uliginosibacterium silvisoli</name>
    <dbReference type="NCBI Taxonomy" id="3114758"/>
    <lineage>
        <taxon>Bacteria</taxon>
        <taxon>Pseudomonadati</taxon>
        <taxon>Pseudomonadota</taxon>
        <taxon>Betaproteobacteria</taxon>
        <taxon>Rhodocyclales</taxon>
        <taxon>Zoogloeaceae</taxon>
        <taxon>Uliginosibacterium</taxon>
    </lineage>
</organism>
<gene>
    <name evidence="14" type="primary">waaC</name>
    <name evidence="14" type="ORF">VVD49_07575</name>
</gene>
<evidence type="ECO:0000313" key="15">
    <source>
        <dbReference type="Proteomes" id="UP001331561"/>
    </source>
</evidence>
<dbReference type="NCBIfam" id="TIGR02193">
    <property type="entry name" value="heptsyl_trn_I"/>
    <property type="match status" value="1"/>
</dbReference>
<keyword evidence="6" id="KW-0808">Transferase</keyword>
<dbReference type="EMBL" id="JAYXHS010000001">
    <property type="protein sequence ID" value="MEC5385579.1"/>
    <property type="molecule type" value="Genomic_DNA"/>
</dbReference>
<keyword evidence="8" id="KW-0472">Membrane</keyword>
<dbReference type="PANTHER" id="PTHR30160">
    <property type="entry name" value="TETRAACYLDISACCHARIDE 4'-KINASE-RELATED"/>
    <property type="match status" value="1"/>
</dbReference>
<name>A0ABU6K1Q1_9RHOO</name>
<evidence type="ECO:0000313" key="14">
    <source>
        <dbReference type="EMBL" id="MEC5385579.1"/>
    </source>
</evidence>
<keyword evidence="15" id="KW-1185">Reference proteome</keyword>
<dbReference type="CDD" id="cd03789">
    <property type="entry name" value="GT9_LPS_heptosyltransferase"/>
    <property type="match status" value="1"/>
</dbReference>
<evidence type="ECO:0000256" key="1">
    <source>
        <dbReference type="ARBA" id="ARBA00004515"/>
    </source>
</evidence>
<comment type="pathway">
    <text evidence="2">Bacterial outer membrane biogenesis; LPS core biosynthesis.</text>
</comment>
<dbReference type="EC" id="2.4.99.23" evidence="10"/>
<evidence type="ECO:0000256" key="12">
    <source>
        <dbReference type="ARBA" id="ARBA00044330"/>
    </source>
</evidence>
<keyword evidence="3" id="KW-1003">Cell membrane</keyword>
<evidence type="ECO:0000256" key="7">
    <source>
        <dbReference type="ARBA" id="ARBA00022985"/>
    </source>
</evidence>
<keyword evidence="5" id="KW-0328">Glycosyltransferase</keyword>
<keyword evidence="7" id="KW-0448">Lipopolysaccharide biosynthesis</keyword>
<dbReference type="PANTHER" id="PTHR30160:SF19">
    <property type="entry name" value="LIPOPOLYSACCHARIDE HEPTOSYLTRANSFERASE 1"/>
    <property type="match status" value="1"/>
</dbReference>
<evidence type="ECO:0000256" key="10">
    <source>
        <dbReference type="ARBA" id="ARBA00044041"/>
    </source>
</evidence>
<dbReference type="RefSeq" id="WP_327598531.1">
    <property type="nucleotide sequence ID" value="NZ_JAYXHS010000001.1"/>
</dbReference>
<evidence type="ECO:0000256" key="9">
    <source>
        <dbReference type="ARBA" id="ARBA00043995"/>
    </source>
</evidence>
<dbReference type="SUPFAM" id="SSF53756">
    <property type="entry name" value="UDP-Glycosyltransferase/glycogen phosphorylase"/>
    <property type="match status" value="1"/>
</dbReference>
<evidence type="ECO:0000256" key="4">
    <source>
        <dbReference type="ARBA" id="ARBA00022519"/>
    </source>
</evidence>
<evidence type="ECO:0000256" key="3">
    <source>
        <dbReference type="ARBA" id="ARBA00022475"/>
    </source>
</evidence>
<dbReference type="Gene3D" id="3.40.50.2000">
    <property type="entry name" value="Glycogen Phosphorylase B"/>
    <property type="match status" value="2"/>
</dbReference>
<dbReference type="Proteomes" id="UP001331561">
    <property type="component" value="Unassembled WGS sequence"/>
</dbReference>
<keyword evidence="4" id="KW-0997">Cell inner membrane</keyword>
<evidence type="ECO:0000256" key="8">
    <source>
        <dbReference type="ARBA" id="ARBA00023136"/>
    </source>
</evidence>